<evidence type="ECO:0000313" key="3">
    <source>
        <dbReference type="Proteomes" id="UP000295132"/>
    </source>
</evidence>
<dbReference type="PANTHER" id="PTHR33930:SF2">
    <property type="entry name" value="BLR3452 PROTEIN"/>
    <property type="match status" value="1"/>
</dbReference>
<dbReference type="SUPFAM" id="SSF69118">
    <property type="entry name" value="AhpD-like"/>
    <property type="match status" value="1"/>
</dbReference>
<dbReference type="RefSeq" id="WP_133333010.1">
    <property type="nucleotide sequence ID" value="NZ_SMYO01000002.1"/>
</dbReference>
<feature type="domain" description="Carboxymuconolactone decarboxylase-like" evidence="1">
    <location>
        <begin position="19"/>
        <end position="86"/>
    </location>
</feature>
<dbReference type="GO" id="GO:0051920">
    <property type="term" value="F:peroxiredoxin activity"/>
    <property type="evidence" value="ECO:0007669"/>
    <property type="project" value="InterPro"/>
</dbReference>
<dbReference type="Gene3D" id="1.20.1290.10">
    <property type="entry name" value="AhpD-like"/>
    <property type="match status" value="1"/>
</dbReference>
<dbReference type="AlphaFoldDB" id="A0A4R5VXG3"/>
<protein>
    <submittedName>
        <fullName evidence="2">Gamma-carboxymuconolactone decarboxylase</fullName>
    </submittedName>
</protein>
<dbReference type="InterPro" id="IPR003779">
    <property type="entry name" value="CMD-like"/>
</dbReference>
<evidence type="ECO:0000259" key="1">
    <source>
        <dbReference type="Pfam" id="PF02627"/>
    </source>
</evidence>
<comment type="caution">
    <text evidence="2">The sequence shown here is derived from an EMBL/GenBank/DDBJ whole genome shotgun (WGS) entry which is preliminary data.</text>
</comment>
<dbReference type="PANTHER" id="PTHR33930">
    <property type="entry name" value="ALKYL HYDROPEROXIDE REDUCTASE AHPD"/>
    <property type="match status" value="1"/>
</dbReference>
<reference evidence="2 3" key="1">
    <citation type="submission" date="2019-03" db="EMBL/GenBank/DDBJ databases">
        <title>Bacillus niacini sp. nov. a Nicotinate-Metabolizing Mesophile Isolated from Soil.</title>
        <authorList>
            <person name="Zhang G."/>
        </authorList>
    </citation>
    <scope>NUCLEOTIDE SEQUENCE [LARGE SCALE GENOMIC DNA]</scope>
    <source>
        <strain evidence="2 3">WN066</strain>
    </source>
</reference>
<sequence>MNKSGYWNSTLDYLLEQDPEFFEIYKKFVSSPYKNNVLDAKSRELINIALSASPTCLGKETLKIHMENAVTHGATEKEILEVLKLVSVLGMHTCSVGVPILSEESEQYRKRPAEPDLNHNQKKLKESFIDKMGYWNTFRDILLANDEYFFESYFDYLTNPWETEVLSSKLKEFIYIAIDSSTTHLFDVGIRVHIRNALKCGATFEEIMDVFKLTSAQGVNTFYVSIPILKEVLSSKGE</sequence>
<dbReference type="Proteomes" id="UP000295132">
    <property type="component" value="Unassembled WGS sequence"/>
</dbReference>
<dbReference type="InterPro" id="IPR029032">
    <property type="entry name" value="AhpD-like"/>
</dbReference>
<evidence type="ECO:0000313" key="2">
    <source>
        <dbReference type="EMBL" id="TDK64070.1"/>
    </source>
</evidence>
<accession>A0A4R5VXG3</accession>
<gene>
    <name evidence="2" type="ORF">E2K98_04165</name>
</gene>
<dbReference type="EMBL" id="SMYO01000002">
    <property type="protein sequence ID" value="TDK64070.1"/>
    <property type="molecule type" value="Genomic_DNA"/>
</dbReference>
<organism evidence="2 3">
    <name type="scientific">Bacillus salipaludis</name>
    <dbReference type="NCBI Taxonomy" id="2547811"/>
    <lineage>
        <taxon>Bacteria</taxon>
        <taxon>Bacillati</taxon>
        <taxon>Bacillota</taxon>
        <taxon>Bacilli</taxon>
        <taxon>Bacillales</taxon>
        <taxon>Bacillaceae</taxon>
        <taxon>Bacillus</taxon>
    </lineage>
</organism>
<name>A0A4R5VXG3_9BACI</name>
<dbReference type="Pfam" id="PF02627">
    <property type="entry name" value="CMD"/>
    <property type="match status" value="2"/>
</dbReference>
<feature type="domain" description="Carboxymuconolactone decarboxylase-like" evidence="1">
    <location>
        <begin position="149"/>
        <end position="212"/>
    </location>
</feature>
<proteinExistence type="predicted"/>